<organism evidence="1 2">
    <name type="scientific">Brevibacillus choshinensis</name>
    <dbReference type="NCBI Taxonomy" id="54911"/>
    <lineage>
        <taxon>Bacteria</taxon>
        <taxon>Bacillati</taxon>
        <taxon>Bacillota</taxon>
        <taxon>Bacilli</taxon>
        <taxon>Bacillales</taxon>
        <taxon>Paenibacillaceae</taxon>
        <taxon>Brevibacillus</taxon>
    </lineage>
</organism>
<dbReference type="Pfam" id="PF21820">
    <property type="entry name" value="DUF6886"/>
    <property type="match status" value="1"/>
</dbReference>
<keyword evidence="2" id="KW-1185">Reference proteome</keyword>
<reference evidence="1 2" key="1">
    <citation type="submission" date="2015-09" db="EMBL/GenBank/DDBJ databases">
        <title>Genome sequencing project for genomic taxonomy and phylogenomics of Bacillus-like bacteria.</title>
        <authorList>
            <person name="Liu B."/>
            <person name="Wang J."/>
            <person name="Zhu Y."/>
            <person name="Liu G."/>
            <person name="Chen Q."/>
            <person name="Chen Z."/>
            <person name="Lan J."/>
            <person name="Che J."/>
            <person name="Ge C."/>
            <person name="Shi H."/>
            <person name="Pan Z."/>
            <person name="Liu X."/>
        </authorList>
    </citation>
    <scope>NUCLEOTIDE SEQUENCE [LARGE SCALE GENOMIC DNA]</scope>
    <source>
        <strain evidence="1 2">DSM 8552</strain>
    </source>
</reference>
<evidence type="ECO:0000313" key="2">
    <source>
        <dbReference type="Proteomes" id="UP000051063"/>
    </source>
</evidence>
<evidence type="ECO:0000313" key="1">
    <source>
        <dbReference type="EMBL" id="KQL44514.1"/>
    </source>
</evidence>
<gene>
    <name evidence="1" type="ORF">AN963_24265</name>
</gene>
<comment type="caution">
    <text evidence="1">The sequence shown here is derived from an EMBL/GenBank/DDBJ whole genome shotgun (WGS) entry which is preliminary data.</text>
</comment>
<dbReference type="InterPro" id="IPR049253">
    <property type="entry name" value="DUF6886"/>
</dbReference>
<proteinExistence type="predicted"/>
<name>A0ABR5N1Z1_BRECH</name>
<sequence length="170" mass="19797">MSLLFHFSENPTIQSFLPRLHPSHPTIAPAVWAIDEEHAPMYYLPRDCPRIAYYPREESSSEDIEGYLKQTRAKKVIAIESSWYRVLRETVLYRYTFEPGPFTCWDQGGGYYIAYSTVVPLEVQPMGDLLEKLMESDVELRITPSLTPLRDYLVSTTLHYSMIRMRNAKP</sequence>
<dbReference type="Proteomes" id="UP000051063">
    <property type="component" value="Unassembled WGS sequence"/>
</dbReference>
<dbReference type="EMBL" id="LJJB01000013">
    <property type="protein sequence ID" value="KQL44514.1"/>
    <property type="molecule type" value="Genomic_DNA"/>
</dbReference>
<protein>
    <submittedName>
        <fullName evidence="1">Uncharacterized protein</fullName>
    </submittedName>
</protein>
<dbReference type="RefSeq" id="WP_055747100.1">
    <property type="nucleotide sequence ID" value="NZ_LJJB01000013.1"/>
</dbReference>
<accession>A0ABR5N1Z1</accession>